<keyword evidence="5" id="KW-0539">Nucleus</keyword>
<feature type="domain" description="Helicase ATP-binding" evidence="7">
    <location>
        <begin position="397"/>
        <end position="528"/>
    </location>
</feature>
<dbReference type="GO" id="GO:0043138">
    <property type="term" value="F:3'-5' DNA helicase activity"/>
    <property type="evidence" value="ECO:0007669"/>
    <property type="project" value="TreeGrafter"/>
</dbReference>
<dbReference type="PANTHER" id="PTHR13710">
    <property type="entry name" value="DNA HELICASE RECQ FAMILY MEMBER"/>
    <property type="match status" value="1"/>
</dbReference>
<feature type="region of interest" description="Disordered" evidence="6">
    <location>
        <begin position="35"/>
        <end position="70"/>
    </location>
</feature>
<dbReference type="SMART" id="SM00487">
    <property type="entry name" value="DEXDc"/>
    <property type="match status" value="1"/>
</dbReference>
<dbReference type="GO" id="GO:0005634">
    <property type="term" value="C:nucleus"/>
    <property type="evidence" value="ECO:0007669"/>
    <property type="project" value="TreeGrafter"/>
</dbReference>
<dbReference type="Gene3D" id="3.40.50.300">
    <property type="entry name" value="P-loop containing nucleotide triphosphate hydrolases"/>
    <property type="match status" value="1"/>
</dbReference>
<evidence type="ECO:0000313" key="9">
    <source>
        <dbReference type="Proteomes" id="UP000789342"/>
    </source>
</evidence>
<dbReference type="OrthoDB" id="10261556at2759"/>
<evidence type="ECO:0000256" key="2">
    <source>
        <dbReference type="ARBA" id="ARBA00022801"/>
    </source>
</evidence>
<keyword evidence="4" id="KW-0413">Isomerase</keyword>
<dbReference type="GO" id="GO:0009378">
    <property type="term" value="F:four-way junction helicase activity"/>
    <property type="evidence" value="ECO:0007669"/>
    <property type="project" value="TreeGrafter"/>
</dbReference>
<dbReference type="GO" id="GO:0005737">
    <property type="term" value="C:cytoplasm"/>
    <property type="evidence" value="ECO:0007669"/>
    <property type="project" value="TreeGrafter"/>
</dbReference>
<keyword evidence="3" id="KW-0238">DNA-binding</keyword>
<dbReference type="PANTHER" id="PTHR13710:SF153">
    <property type="entry name" value="RECQ-LIKE DNA HELICASE BLM"/>
    <property type="match status" value="1"/>
</dbReference>
<reference evidence="8" key="1">
    <citation type="submission" date="2021-06" db="EMBL/GenBank/DDBJ databases">
        <authorList>
            <person name="Kallberg Y."/>
            <person name="Tangrot J."/>
            <person name="Rosling A."/>
        </authorList>
    </citation>
    <scope>NUCLEOTIDE SEQUENCE</scope>
    <source>
        <strain evidence="8">CL551</strain>
    </source>
</reference>
<protein>
    <submittedName>
        <fullName evidence="8">3119_t:CDS:1</fullName>
    </submittedName>
</protein>
<evidence type="ECO:0000256" key="3">
    <source>
        <dbReference type="ARBA" id="ARBA00023125"/>
    </source>
</evidence>
<feature type="compositionally biased region" description="Polar residues" evidence="6">
    <location>
        <begin position="41"/>
        <end position="51"/>
    </location>
</feature>
<keyword evidence="2" id="KW-0378">Hydrolase</keyword>
<dbReference type="InterPro" id="IPR027417">
    <property type="entry name" value="P-loop_NTPase"/>
</dbReference>
<dbReference type="PROSITE" id="PS00690">
    <property type="entry name" value="DEAH_ATP_HELICASE"/>
    <property type="match status" value="1"/>
</dbReference>
<comment type="caution">
    <text evidence="8">The sequence shown here is derived from an EMBL/GenBank/DDBJ whole genome shotgun (WGS) entry which is preliminary data.</text>
</comment>
<dbReference type="InterPro" id="IPR011545">
    <property type="entry name" value="DEAD/DEAH_box_helicase_dom"/>
</dbReference>
<dbReference type="GO" id="GO:0003677">
    <property type="term" value="F:DNA binding"/>
    <property type="evidence" value="ECO:0007669"/>
    <property type="project" value="UniProtKB-KW"/>
</dbReference>
<proteinExistence type="inferred from homology"/>
<dbReference type="GO" id="GO:0005524">
    <property type="term" value="F:ATP binding"/>
    <property type="evidence" value="ECO:0007669"/>
    <property type="project" value="InterPro"/>
</dbReference>
<evidence type="ECO:0000256" key="5">
    <source>
        <dbReference type="ARBA" id="ARBA00023242"/>
    </source>
</evidence>
<comment type="similarity">
    <text evidence="1">Belongs to the helicase family. RecQ subfamily.</text>
</comment>
<dbReference type="GO" id="GO:0000724">
    <property type="term" value="P:double-strand break repair via homologous recombination"/>
    <property type="evidence" value="ECO:0007669"/>
    <property type="project" value="TreeGrafter"/>
</dbReference>
<name>A0A9N9EFC3_9GLOM</name>
<dbReference type="Pfam" id="PF00270">
    <property type="entry name" value="DEAD"/>
    <property type="match status" value="1"/>
</dbReference>
<evidence type="ECO:0000256" key="1">
    <source>
        <dbReference type="ARBA" id="ARBA00005446"/>
    </source>
</evidence>
<dbReference type="InterPro" id="IPR014001">
    <property type="entry name" value="Helicase_ATP-bd"/>
</dbReference>
<dbReference type="Proteomes" id="UP000789342">
    <property type="component" value="Unassembled WGS sequence"/>
</dbReference>
<feature type="compositionally biased region" description="Polar residues" evidence="6">
    <location>
        <begin position="58"/>
        <end position="70"/>
    </location>
</feature>
<dbReference type="CDD" id="cd17920">
    <property type="entry name" value="DEXHc_RecQ"/>
    <property type="match status" value="1"/>
</dbReference>
<evidence type="ECO:0000256" key="6">
    <source>
        <dbReference type="SAM" id="MobiDB-lite"/>
    </source>
</evidence>
<dbReference type="GO" id="GO:0016787">
    <property type="term" value="F:hydrolase activity"/>
    <property type="evidence" value="ECO:0007669"/>
    <property type="project" value="UniProtKB-KW"/>
</dbReference>
<evidence type="ECO:0000313" key="8">
    <source>
        <dbReference type="EMBL" id="CAG8674975.1"/>
    </source>
</evidence>
<sequence>MYTAQVPRNNLDVHLEWMRGLGTKRREYFPTANEARPIAPSKSTSDKWQSIKSRDQDSFNAVQPSNSLSTVTNLDSSLDNETNMCLDDDLFCNGKEPKRDMERFRSRDSGVSLSCDITPNSTIHKRFNNNSATEPTVGSCIDTAIDLDDNSNLMCQDDLLCDYELFSEEELRMLLDEENSKREAELQRNNLCSQNARQVPQIEKLPTLDLGSDFTKLENINLLVDFWQENNQDLEKMSYGELNECLKLTRLIQYKTADEITELWCNGKGDDHRLKLLTEKRDSCKARIEIIESKLKAFGSTNFMERGSNGDCFTAAHSSTYETSFETRSSYFNNFQVSNTCRADTSSSFNCSSNTMPEPAASVPTPEIMDHVDPDIFNVLRRDFKLENFRYKQLEAITATLNGEDVFMLMPTGGGKSLCYQLPAVLDNMRHNKVSIIISPLLSLIQDQILRLSQLGINALELQGDQDIGRRTMVFSELERPKPRTALLYLTPEMFKRSTRVIDIIGSLYSRKCLGRFVIDEAHCVSQW</sequence>
<dbReference type="EMBL" id="CAJVPV010013110">
    <property type="protein sequence ID" value="CAG8674975.1"/>
    <property type="molecule type" value="Genomic_DNA"/>
</dbReference>
<dbReference type="SUPFAM" id="SSF52540">
    <property type="entry name" value="P-loop containing nucleoside triphosphate hydrolases"/>
    <property type="match status" value="1"/>
</dbReference>
<keyword evidence="9" id="KW-1185">Reference proteome</keyword>
<accession>A0A9N9EFC3</accession>
<evidence type="ECO:0000259" key="7">
    <source>
        <dbReference type="PROSITE" id="PS51192"/>
    </source>
</evidence>
<organism evidence="8 9">
    <name type="scientific">Acaulospora morrowiae</name>
    <dbReference type="NCBI Taxonomy" id="94023"/>
    <lineage>
        <taxon>Eukaryota</taxon>
        <taxon>Fungi</taxon>
        <taxon>Fungi incertae sedis</taxon>
        <taxon>Mucoromycota</taxon>
        <taxon>Glomeromycotina</taxon>
        <taxon>Glomeromycetes</taxon>
        <taxon>Diversisporales</taxon>
        <taxon>Acaulosporaceae</taxon>
        <taxon>Acaulospora</taxon>
    </lineage>
</organism>
<dbReference type="AlphaFoldDB" id="A0A9N9EFC3"/>
<evidence type="ECO:0000256" key="4">
    <source>
        <dbReference type="ARBA" id="ARBA00023235"/>
    </source>
</evidence>
<gene>
    <name evidence="8" type="ORF">AMORRO_LOCUS10985</name>
</gene>
<dbReference type="GO" id="GO:0005694">
    <property type="term" value="C:chromosome"/>
    <property type="evidence" value="ECO:0007669"/>
    <property type="project" value="TreeGrafter"/>
</dbReference>
<dbReference type="InterPro" id="IPR002464">
    <property type="entry name" value="DNA/RNA_helicase_DEAH_CS"/>
</dbReference>
<dbReference type="PROSITE" id="PS51192">
    <property type="entry name" value="HELICASE_ATP_BIND_1"/>
    <property type="match status" value="1"/>
</dbReference>
<feature type="non-terminal residue" evidence="8">
    <location>
        <position position="528"/>
    </location>
</feature>